<sequence>MRFSTTLIAITAVLGFAAASEKSPAPDRLLERSYGTDDLIERVPKNSAKAPGFSDEITERAPKNSAKAPGFTGAVGFGRRSTRAITERTVDDLEDDEDDYDEN</sequence>
<feature type="signal peptide" evidence="2">
    <location>
        <begin position="1"/>
        <end position="19"/>
    </location>
</feature>
<evidence type="ECO:0000313" key="4">
    <source>
        <dbReference type="Proteomes" id="UP000242519"/>
    </source>
</evidence>
<dbReference type="InParanoid" id="A0A218ZFN0"/>
<keyword evidence="4" id="KW-1185">Reference proteome</keyword>
<keyword evidence="2" id="KW-0732">Signal</keyword>
<organism evidence="3 4">
    <name type="scientific">Diplocarpon coronariae</name>
    <dbReference type="NCBI Taxonomy" id="2795749"/>
    <lineage>
        <taxon>Eukaryota</taxon>
        <taxon>Fungi</taxon>
        <taxon>Dikarya</taxon>
        <taxon>Ascomycota</taxon>
        <taxon>Pezizomycotina</taxon>
        <taxon>Leotiomycetes</taxon>
        <taxon>Helotiales</taxon>
        <taxon>Drepanopezizaceae</taxon>
        <taxon>Diplocarpon</taxon>
    </lineage>
</organism>
<name>A0A218ZFN0_9HELO</name>
<feature type="region of interest" description="Disordered" evidence="1">
    <location>
        <begin position="83"/>
        <end position="103"/>
    </location>
</feature>
<dbReference type="Proteomes" id="UP000242519">
    <property type="component" value="Unassembled WGS sequence"/>
</dbReference>
<dbReference type="AlphaFoldDB" id="A0A218ZFN0"/>
<gene>
    <name evidence="3" type="ORF">B2J93_9183</name>
</gene>
<proteinExistence type="predicted"/>
<comment type="caution">
    <text evidence="3">The sequence shown here is derived from an EMBL/GenBank/DDBJ whole genome shotgun (WGS) entry which is preliminary data.</text>
</comment>
<protein>
    <submittedName>
        <fullName evidence="3">PadR-like family transcriptional regulator</fullName>
    </submittedName>
</protein>
<feature type="chain" id="PRO_5012035899" evidence="2">
    <location>
        <begin position="20"/>
        <end position="103"/>
    </location>
</feature>
<evidence type="ECO:0000256" key="1">
    <source>
        <dbReference type="SAM" id="MobiDB-lite"/>
    </source>
</evidence>
<accession>A0A218ZFN0</accession>
<feature type="compositionally biased region" description="Acidic residues" evidence="1">
    <location>
        <begin position="92"/>
        <end position="103"/>
    </location>
</feature>
<evidence type="ECO:0000256" key="2">
    <source>
        <dbReference type="SAM" id="SignalP"/>
    </source>
</evidence>
<dbReference type="EMBL" id="MZNU01000046">
    <property type="protein sequence ID" value="OWP06410.1"/>
    <property type="molecule type" value="Genomic_DNA"/>
</dbReference>
<reference evidence="3 4" key="1">
    <citation type="submission" date="2017-04" db="EMBL/GenBank/DDBJ databases">
        <title>Draft genome sequence of Marssonina coronaria NL1: causal agent of apple blotch.</title>
        <authorList>
            <person name="Cheng Q."/>
        </authorList>
    </citation>
    <scope>NUCLEOTIDE SEQUENCE [LARGE SCALE GENOMIC DNA]</scope>
    <source>
        <strain evidence="3 4">NL1</strain>
    </source>
</reference>
<evidence type="ECO:0000313" key="3">
    <source>
        <dbReference type="EMBL" id="OWP06410.1"/>
    </source>
</evidence>